<evidence type="ECO:0000313" key="2">
    <source>
        <dbReference type="EMBL" id="MEW9921668.1"/>
    </source>
</evidence>
<feature type="domain" description="Thioredoxin" evidence="1">
    <location>
        <begin position="1"/>
        <end position="134"/>
    </location>
</feature>
<dbReference type="InterPro" id="IPR036249">
    <property type="entry name" value="Thioredoxin-like_sf"/>
</dbReference>
<accession>A0ABV3RRN4</accession>
<organism evidence="2 3">
    <name type="scientific">Sulfitobacter sediminis</name>
    <dbReference type="NCBI Taxonomy" id="3234186"/>
    <lineage>
        <taxon>Bacteria</taxon>
        <taxon>Pseudomonadati</taxon>
        <taxon>Pseudomonadota</taxon>
        <taxon>Alphaproteobacteria</taxon>
        <taxon>Rhodobacterales</taxon>
        <taxon>Roseobacteraceae</taxon>
        <taxon>Sulfitobacter</taxon>
    </lineage>
</organism>
<dbReference type="EC" id="1.11.1.24" evidence="2"/>
<gene>
    <name evidence="2" type="ORF">AB2B41_18825</name>
</gene>
<protein>
    <submittedName>
        <fullName evidence="2">Peroxiredoxin family protein</fullName>
        <ecNumber evidence="2">1.11.1.24</ecNumber>
    </submittedName>
</protein>
<reference evidence="2 3" key="1">
    <citation type="submission" date="2024-07" db="EMBL/GenBank/DDBJ databases">
        <title>Marimonas sp.nov., isolated from tidal-flat sediment.</title>
        <authorList>
            <person name="Jayan J.N."/>
            <person name="Lee S.S."/>
        </authorList>
    </citation>
    <scope>NUCLEOTIDE SEQUENCE [LARGE SCALE GENOMIC DNA]</scope>
    <source>
        <strain evidence="2 3">MJW-29</strain>
    </source>
</reference>
<dbReference type="InterPro" id="IPR013766">
    <property type="entry name" value="Thioredoxin_domain"/>
</dbReference>
<dbReference type="RefSeq" id="WP_367879368.1">
    <property type="nucleotide sequence ID" value="NZ_JBFNXX010000018.1"/>
</dbReference>
<name>A0ABV3RRN4_9RHOB</name>
<dbReference type="PROSITE" id="PS51352">
    <property type="entry name" value="THIOREDOXIN_2"/>
    <property type="match status" value="1"/>
</dbReference>
<evidence type="ECO:0000313" key="3">
    <source>
        <dbReference type="Proteomes" id="UP001556098"/>
    </source>
</evidence>
<comment type="caution">
    <text evidence="2">The sequence shown here is derived from an EMBL/GenBank/DDBJ whole genome shotgun (WGS) entry which is preliminary data.</text>
</comment>
<evidence type="ECO:0000259" key="1">
    <source>
        <dbReference type="PROSITE" id="PS51352"/>
    </source>
</evidence>
<dbReference type="EMBL" id="JBFNXX010000018">
    <property type="protein sequence ID" value="MEW9921668.1"/>
    <property type="molecule type" value="Genomic_DNA"/>
</dbReference>
<dbReference type="SUPFAM" id="SSF52833">
    <property type="entry name" value="Thioredoxin-like"/>
    <property type="match status" value="1"/>
</dbReference>
<keyword evidence="3" id="KW-1185">Reference proteome</keyword>
<dbReference type="Pfam" id="PF00578">
    <property type="entry name" value="AhpC-TSA"/>
    <property type="match status" value="1"/>
</dbReference>
<dbReference type="Proteomes" id="UP001556098">
    <property type="component" value="Unassembled WGS sequence"/>
</dbReference>
<proteinExistence type="predicted"/>
<dbReference type="Gene3D" id="3.40.30.10">
    <property type="entry name" value="Glutaredoxin"/>
    <property type="match status" value="1"/>
</dbReference>
<dbReference type="InterPro" id="IPR000866">
    <property type="entry name" value="AhpC/TSA"/>
</dbReference>
<keyword evidence="2" id="KW-0560">Oxidoreductase</keyword>
<keyword evidence="2" id="KW-0575">Peroxidase</keyword>
<dbReference type="GO" id="GO:0140824">
    <property type="term" value="F:thioredoxin-dependent peroxiredoxin activity"/>
    <property type="evidence" value="ECO:0007669"/>
    <property type="project" value="UniProtKB-EC"/>
</dbReference>
<sequence>MSDAKPDFELRDLSGQTHSRPNKGDSLICFVKEDCETCNTAAPVLEAMHKAYGATLPVLLIAQSGDKNAVFAERHALTMPLLDDRTCKTSFDWDIESVPSVFWLDENGTARRQFEGFIREDWEQLSADLAAQAGLPAAQIDWDSLPAWRPGCGSKHLDPGIFDRLRAEADGSPIRARRIDIAEADDPVEFMFDQGFSDGLPLVPPTPERVMRMLGGTHRDPQEVIAIVPPNMGEATVEKIAINAVMAGCKPEYLPVVIAGVEAVCNDTFNIHGVTATTMGAAPVMVVNGPIRHKIGMNMELGALGAGNRANATIGRALRLVIRNVGGASTGGVERSTLGNPMKFTMCFAEWEERSPWPALHVERGFDPEDSVVTVFAMTGGPVHIVDQTSRAPDQIAGSLGLGLESVFLSKVHNLPVDTLLVVCPEHLNTLLRDGPYTKDRLRDRIQEVTARPLSEMVMDDRSGAGLSAAQAEGMGPEALAKAVPKFAGKEFIHIVVAGGEAGKFSSAFHGWATGEVGSLSVSKKIDLG</sequence>